<dbReference type="EMBL" id="KZ502674">
    <property type="protein sequence ID" value="PKU74439.1"/>
    <property type="molecule type" value="Genomic_DNA"/>
</dbReference>
<protein>
    <recommendedName>
        <fullName evidence="1">Retrovirus-related Pol polyprotein from transposon TNT 1-94-like beta-barrel domain-containing protein</fullName>
    </recommendedName>
</protein>
<keyword evidence="3" id="KW-1185">Reference proteome</keyword>
<reference evidence="2 3" key="2">
    <citation type="journal article" date="2017" name="Nature">
        <title>The Apostasia genome and the evolution of orchids.</title>
        <authorList>
            <person name="Zhang G.Q."/>
            <person name="Liu K.W."/>
            <person name="Li Z."/>
            <person name="Lohaus R."/>
            <person name="Hsiao Y.Y."/>
            <person name="Niu S.C."/>
            <person name="Wang J.Y."/>
            <person name="Lin Y.C."/>
            <person name="Xu Q."/>
            <person name="Chen L.J."/>
            <person name="Yoshida K."/>
            <person name="Fujiwara S."/>
            <person name="Wang Z.W."/>
            <person name="Zhang Y.Q."/>
            <person name="Mitsuda N."/>
            <person name="Wang M."/>
            <person name="Liu G.H."/>
            <person name="Pecoraro L."/>
            <person name="Huang H.X."/>
            <person name="Xiao X.J."/>
            <person name="Lin M."/>
            <person name="Wu X.Y."/>
            <person name="Wu W.L."/>
            <person name="Chen Y.Y."/>
            <person name="Chang S.B."/>
            <person name="Sakamoto S."/>
            <person name="Ohme-Takagi M."/>
            <person name="Yagi M."/>
            <person name="Zeng S.J."/>
            <person name="Shen C.Y."/>
            <person name="Yeh C.M."/>
            <person name="Luo Y.B."/>
            <person name="Tsai W.C."/>
            <person name="Van de Peer Y."/>
            <person name="Liu Z.J."/>
        </authorList>
    </citation>
    <scope>NUCLEOTIDE SEQUENCE [LARGE SCALE GENOMIC DNA]</scope>
    <source>
        <tissue evidence="2">The whole plant</tissue>
    </source>
</reference>
<evidence type="ECO:0000313" key="2">
    <source>
        <dbReference type="EMBL" id="PKU74439.1"/>
    </source>
</evidence>
<dbReference type="Proteomes" id="UP000233837">
    <property type="component" value="Unassembled WGS sequence"/>
</dbReference>
<sequence length="113" mass="12676">MWYLDSGCSRHMTGDKAKFSTLEPSDGRYVTYGDNAKGKITGIGSICKNTITLENVLFISGLKYNLISISLLCDKGLNVSFYASYCIIRNNETILLIGNRHKNIYLIDLENIK</sequence>
<evidence type="ECO:0000259" key="1">
    <source>
        <dbReference type="Pfam" id="PF22936"/>
    </source>
</evidence>
<dbReference type="InterPro" id="IPR054722">
    <property type="entry name" value="PolX-like_BBD"/>
</dbReference>
<feature type="domain" description="Retrovirus-related Pol polyprotein from transposon TNT 1-94-like beta-barrel" evidence="1">
    <location>
        <begin position="2"/>
        <end position="76"/>
    </location>
</feature>
<dbReference type="Pfam" id="PF22936">
    <property type="entry name" value="Pol_BBD"/>
    <property type="match status" value="1"/>
</dbReference>
<reference evidence="2 3" key="1">
    <citation type="journal article" date="2016" name="Sci. Rep.">
        <title>The Dendrobium catenatum Lindl. genome sequence provides insights into polysaccharide synthase, floral development and adaptive evolution.</title>
        <authorList>
            <person name="Zhang G.Q."/>
            <person name="Xu Q."/>
            <person name="Bian C."/>
            <person name="Tsai W.C."/>
            <person name="Yeh C.M."/>
            <person name="Liu K.W."/>
            <person name="Yoshida K."/>
            <person name="Zhang L.S."/>
            <person name="Chang S.B."/>
            <person name="Chen F."/>
            <person name="Shi Y."/>
            <person name="Su Y.Y."/>
            <person name="Zhang Y.Q."/>
            <person name="Chen L.J."/>
            <person name="Yin Y."/>
            <person name="Lin M."/>
            <person name="Huang H."/>
            <person name="Deng H."/>
            <person name="Wang Z.W."/>
            <person name="Zhu S.L."/>
            <person name="Zhao X."/>
            <person name="Deng C."/>
            <person name="Niu S.C."/>
            <person name="Huang J."/>
            <person name="Wang M."/>
            <person name="Liu G.H."/>
            <person name="Yang H.J."/>
            <person name="Xiao X.J."/>
            <person name="Hsiao Y.Y."/>
            <person name="Wu W.L."/>
            <person name="Chen Y.Y."/>
            <person name="Mitsuda N."/>
            <person name="Ohme-Takagi M."/>
            <person name="Luo Y.B."/>
            <person name="Van de Peer Y."/>
            <person name="Liu Z.J."/>
        </authorList>
    </citation>
    <scope>NUCLEOTIDE SEQUENCE [LARGE SCALE GENOMIC DNA]</scope>
    <source>
        <tissue evidence="2">The whole plant</tissue>
    </source>
</reference>
<gene>
    <name evidence="2" type="ORF">MA16_Dca003642</name>
</gene>
<organism evidence="2 3">
    <name type="scientific">Dendrobium catenatum</name>
    <dbReference type="NCBI Taxonomy" id="906689"/>
    <lineage>
        <taxon>Eukaryota</taxon>
        <taxon>Viridiplantae</taxon>
        <taxon>Streptophyta</taxon>
        <taxon>Embryophyta</taxon>
        <taxon>Tracheophyta</taxon>
        <taxon>Spermatophyta</taxon>
        <taxon>Magnoliopsida</taxon>
        <taxon>Liliopsida</taxon>
        <taxon>Asparagales</taxon>
        <taxon>Orchidaceae</taxon>
        <taxon>Epidendroideae</taxon>
        <taxon>Malaxideae</taxon>
        <taxon>Dendrobiinae</taxon>
        <taxon>Dendrobium</taxon>
    </lineage>
</organism>
<dbReference type="AlphaFoldDB" id="A0A2I0WFK8"/>
<accession>A0A2I0WFK8</accession>
<proteinExistence type="predicted"/>
<evidence type="ECO:0000313" key="3">
    <source>
        <dbReference type="Proteomes" id="UP000233837"/>
    </source>
</evidence>
<name>A0A2I0WFK8_9ASPA</name>